<dbReference type="AlphaFoldDB" id="A0AAJ5QZC0"/>
<keyword evidence="2" id="KW-0805">Transcription regulation</keyword>
<dbReference type="PRINTS" id="PR00455">
    <property type="entry name" value="HTHTETR"/>
</dbReference>
<dbReference type="Pfam" id="PF00440">
    <property type="entry name" value="TetR_N"/>
    <property type="match status" value="1"/>
</dbReference>
<dbReference type="InterPro" id="IPR036271">
    <property type="entry name" value="Tet_transcr_reg_TetR-rel_C_sf"/>
</dbReference>
<evidence type="ECO:0000256" key="4">
    <source>
        <dbReference type="ARBA" id="ARBA00023163"/>
    </source>
</evidence>
<dbReference type="InterPro" id="IPR050109">
    <property type="entry name" value="HTH-type_TetR-like_transc_reg"/>
</dbReference>
<dbReference type="InterPro" id="IPR039538">
    <property type="entry name" value="BetI_C"/>
</dbReference>
<sequence>MMKAKSELMKERILKAAVDLFIEKGIEKVTTRDLTEYLGISRSHTYHYFKDWQSLCLAAVTNFMNDELEEFCSIIQPLSASEKLQEFIDGMISNAPDPTRKLYGSLWLLSSHDEAYASLMRTVLDKWQQVLVNIIQSGMDERTFRIVDAQRVARQLDAMLFGYGEHLLTLPSEGLVKLAKEDIDDFIQRNILHDRLRQP</sequence>
<evidence type="ECO:0000256" key="5">
    <source>
        <dbReference type="PROSITE-ProRule" id="PRU00335"/>
    </source>
</evidence>
<protein>
    <submittedName>
        <fullName evidence="7">TetR/AcrR family transcriptional regulator</fullName>
    </submittedName>
</protein>
<dbReference type="GO" id="GO:0000976">
    <property type="term" value="F:transcription cis-regulatory region binding"/>
    <property type="evidence" value="ECO:0007669"/>
    <property type="project" value="TreeGrafter"/>
</dbReference>
<dbReference type="Gene3D" id="1.10.357.10">
    <property type="entry name" value="Tetracycline Repressor, domain 2"/>
    <property type="match status" value="1"/>
</dbReference>
<dbReference type="RefSeq" id="WP_228267409.1">
    <property type="nucleotide sequence ID" value="NZ_CP041247.1"/>
</dbReference>
<proteinExistence type="predicted"/>
<gene>
    <name evidence="7" type="ORF">OR613_13095</name>
</gene>
<dbReference type="PANTHER" id="PTHR30055:SF234">
    <property type="entry name" value="HTH-TYPE TRANSCRIPTIONAL REGULATOR BETI"/>
    <property type="match status" value="1"/>
</dbReference>
<evidence type="ECO:0000256" key="3">
    <source>
        <dbReference type="ARBA" id="ARBA00023125"/>
    </source>
</evidence>
<evidence type="ECO:0000256" key="2">
    <source>
        <dbReference type="ARBA" id="ARBA00023015"/>
    </source>
</evidence>
<evidence type="ECO:0000313" key="8">
    <source>
        <dbReference type="Proteomes" id="UP001210130"/>
    </source>
</evidence>
<dbReference type="InterPro" id="IPR009057">
    <property type="entry name" value="Homeodomain-like_sf"/>
</dbReference>
<reference evidence="7 8" key="1">
    <citation type="journal article" date="2023" name="Microbiol. Resour. Announc.">
        <title>Complete Genome Sequence of the First Colistin-Resistant Raoultella electrica Strain.</title>
        <authorList>
            <person name="Aldeia C."/>
            <person name="Campos-Madueno E.I."/>
            <person name="Sendi P."/>
            <person name="Endimiani A."/>
        </authorList>
    </citation>
    <scope>NUCLEOTIDE SEQUENCE [LARGE SCALE GENOMIC DNA]</scope>
    <source>
        <strain evidence="7 8">S2-IND-01-C</strain>
    </source>
</reference>
<dbReference type="SUPFAM" id="SSF46689">
    <property type="entry name" value="Homeodomain-like"/>
    <property type="match status" value="1"/>
</dbReference>
<keyword evidence="8" id="KW-1185">Reference proteome</keyword>
<keyword evidence="4" id="KW-0804">Transcription</keyword>
<dbReference type="Pfam" id="PF13977">
    <property type="entry name" value="TetR_C_6"/>
    <property type="match status" value="1"/>
</dbReference>
<feature type="DNA-binding region" description="H-T-H motif" evidence="5">
    <location>
        <begin position="30"/>
        <end position="49"/>
    </location>
</feature>
<dbReference type="SUPFAM" id="SSF48498">
    <property type="entry name" value="Tetracyclin repressor-like, C-terminal domain"/>
    <property type="match status" value="1"/>
</dbReference>
<name>A0AAJ5QZC0_9ENTR</name>
<organism evidence="7 8">
    <name type="scientific">Klebsiella electrica</name>
    <dbReference type="NCBI Taxonomy" id="1259973"/>
    <lineage>
        <taxon>Bacteria</taxon>
        <taxon>Pseudomonadati</taxon>
        <taxon>Pseudomonadota</taxon>
        <taxon>Gammaproteobacteria</taxon>
        <taxon>Enterobacterales</taxon>
        <taxon>Enterobacteriaceae</taxon>
        <taxon>Klebsiella/Raoultella group</taxon>
        <taxon>Klebsiella</taxon>
    </lineage>
</organism>
<keyword evidence="3 5" id="KW-0238">DNA-binding</keyword>
<dbReference type="InterPro" id="IPR001647">
    <property type="entry name" value="HTH_TetR"/>
</dbReference>
<accession>A0AAJ5QZC0</accession>
<dbReference type="GO" id="GO:0003700">
    <property type="term" value="F:DNA-binding transcription factor activity"/>
    <property type="evidence" value="ECO:0007669"/>
    <property type="project" value="TreeGrafter"/>
</dbReference>
<evidence type="ECO:0000259" key="6">
    <source>
        <dbReference type="PROSITE" id="PS50977"/>
    </source>
</evidence>
<evidence type="ECO:0000313" key="7">
    <source>
        <dbReference type="EMBL" id="WBW63748.1"/>
    </source>
</evidence>
<feature type="domain" description="HTH tetR-type" evidence="6">
    <location>
        <begin position="7"/>
        <end position="67"/>
    </location>
</feature>
<dbReference type="Proteomes" id="UP001210130">
    <property type="component" value="Chromosome"/>
</dbReference>
<dbReference type="PROSITE" id="PS50977">
    <property type="entry name" value="HTH_TETR_2"/>
    <property type="match status" value="1"/>
</dbReference>
<evidence type="ECO:0000256" key="1">
    <source>
        <dbReference type="ARBA" id="ARBA00022491"/>
    </source>
</evidence>
<dbReference type="EMBL" id="CP112887">
    <property type="protein sequence ID" value="WBW63748.1"/>
    <property type="molecule type" value="Genomic_DNA"/>
</dbReference>
<dbReference type="PANTHER" id="PTHR30055">
    <property type="entry name" value="HTH-TYPE TRANSCRIPTIONAL REGULATOR RUTR"/>
    <property type="match status" value="1"/>
</dbReference>
<keyword evidence="1" id="KW-0678">Repressor</keyword>